<dbReference type="RefSeq" id="WP_172156849.1">
    <property type="nucleotide sequence ID" value="NZ_JABJWC010000017.1"/>
</dbReference>
<dbReference type="PANTHER" id="PTHR43808">
    <property type="entry name" value="ACETYLORNITHINE DEACETYLASE"/>
    <property type="match status" value="1"/>
</dbReference>
<accession>A0ABX2AEY6</accession>
<keyword evidence="4" id="KW-0862">Zinc</keyword>
<evidence type="ECO:0000256" key="4">
    <source>
        <dbReference type="ARBA" id="ARBA00022833"/>
    </source>
</evidence>
<dbReference type="Gene3D" id="3.40.630.10">
    <property type="entry name" value="Zn peptidases"/>
    <property type="match status" value="1"/>
</dbReference>
<dbReference type="NCBIfam" id="NF005678">
    <property type="entry name" value="PRK07473.1"/>
    <property type="match status" value="1"/>
</dbReference>
<evidence type="ECO:0000256" key="1">
    <source>
        <dbReference type="ARBA" id="ARBA00001947"/>
    </source>
</evidence>
<evidence type="ECO:0000256" key="2">
    <source>
        <dbReference type="ARBA" id="ARBA00022723"/>
    </source>
</evidence>
<dbReference type="PROSITE" id="PS00758">
    <property type="entry name" value="ARGE_DAPE_CPG2_1"/>
    <property type="match status" value="1"/>
</dbReference>
<evidence type="ECO:0000259" key="5">
    <source>
        <dbReference type="Pfam" id="PF07687"/>
    </source>
</evidence>
<keyword evidence="7" id="KW-1185">Reference proteome</keyword>
<evidence type="ECO:0000313" key="6">
    <source>
        <dbReference type="EMBL" id="NPC66414.1"/>
    </source>
</evidence>
<gene>
    <name evidence="6" type="ORF">HNW77_08430</name>
</gene>
<dbReference type="SUPFAM" id="SSF53187">
    <property type="entry name" value="Zn-dependent exopeptidases"/>
    <property type="match status" value="1"/>
</dbReference>
<dbReference type="InterPro" id="IPR017150">
    <property type="entry name" value="Pept_M20_glutamate_carboxypep"/>
</dbReference>
<evidence type="ECO:0000256" key="3">
    <source>
        <dbReference type="ARBA" id="ARBA00022801"/>
    </source>
</evidence>
<dbReference type="Pfam" id="PF07687">
    <property type="entry name" value="M20_dimer"/>
    <property type="match status" value="1"/>
</dbReference>
<protein>
    <submittedName>
        <fullName evidence="6">M20/M25/M40 family metallo-hydrolase</fullName>
    </submittedName>
</protein>
<comment type="caution">
    <text evidence="6">The sequence shown here is derived from an EMBL/GenBank/DDBJ whole genome shotgun (WGS) entry which is preliminary data.</text>
</comment>
<reference evidence="6 7" key="1">
    <citation type="journal article" date="2020" name="Microorganisms">
        <title>Description of Komagataeibacter melaceti sp. nov. and Komagataeibacter melomenusus sp. nov. Isolated from Apple Cider Vinegar.</title>
        <authorList>
            <person name="Maric L."/>
            <person name="Cleenwerck I."/>
            <person name="Accetto T."/>
            <person name="Vandamme P."/>
            <person name="Trcek J."/>
        </authorList>
    </citation>
    <scope>NUCLEOTIDE SEQUENCE [LARGE SCALE GENOMIC DNA]</scope>
    <source>
        <strain evidence="6 7">AV436</strain>
    </source>
</reference>
<dbReference type="CDD" id="cd03885">
    <property type="entry name" value="M20_CPDG2"/>
    <property type="match status" value="1"/>
</dbReference>
<sequence length="370" mass="39175">MTSLLDEIKSWVETESPTSNSAAVNRMMDLAQETARRAGLGHERFAGTQGYGDHVLVFAPDDDRTRPGILLLSHLDTVHPLGTLSHKLPYRIEGDQAFGPGIYDMKSGALMALAAWRELIAEGSATPLPIRQLFVSDEEIGSTSSRGLIETLGRKARYVLVTEPARPGGEVVTGRKGTARFSLHVAGRPAHSGTHHAQGRSAVKELARQILDLEALTDPARGITVNVGIIHGGTGANVVPGEATAEIDMRMPDNATGMPVVERILACQAHDPDVTVTVTGGINRPGYSKDAGISALFNHAAHLAAELGIDLRDVSSGGGSDGNFTAALGVPTLDGLGPVGAGAHTLHEHIQISSIQPRKQLLRRLLETLR</sequence>
<comment type="cofactor">
    <cofactor evidence="1">
        <name>Zn(2+)</name>
        <dbReference type="ChEBI" id="CHEBI:29105"/>
    </cofactor>
</comment>
<dbReference type="InterPro" id="IPR001261">
    <property type="entry name" value="ArgE/DapE_CS"/>
</dbReference>
<keyword evidence="3" id="KW-0378">Hydrolase</keyword>
<dbReference type="InterPro" id="IPR050072">
    <property type="entry name" value="Peptidase_M20A"/>
</dbReference>
<dbReference type="PIRSF" id="PIRSF037238">
    <property type="entry name" value="Carboxypeptidase_G2"/>
    <property type="match status" value="1"/>
</dbReference>
<dbReference type="EMBL" id="JABJWC010000017">
    <property type="protein sequence ID" value="NPC66414.1"/>
    <property type="molecule type" value="Genomic_DNA"/>
</dbReference>
<name>A0ABX2AEY6_9PROT</name>
<dbReference type="Gene3D" id="3.30.70.360">
    <property type="match status" value="1"/>
</dbReference>
<evidence type="ECO:0000313" key="7">
    <source>
        <dbReference type="Proteomes" id="UP000623090"/>
    </source>
</evidence>
<keyword evidence="2" id="KW-0479">Metal-binding</keyword>
<dbReference type="InterPro" id="IPR036264">
    <property type="entry name" value="Bact_exopeptidase_dim_dom"/>
</dbReference>
<dbReference type="SUPFAM" id="SSF55031">
    <property type="entry name" value="Bacterial exopeptidase dimerisation domain"/>
    <property type="match status" value="1"/>
</dbReference>
<feature type="domain" description="Peptidase M20 dimerisation" evidence="5">
    <location>
        <begin position="173"/>
        <end position="264"/>
    </location>
</feature>
<dbReference type="PANTHER" id="PTHR43808:SF9">
    <property type="entry name" value="BLL0789 PROTEIN"/>
    <property type="match status" value="1"/>
</dbReference>
<dbReference type="Proteomes" id="UP000623090">
    <property type="component" value="Unassembled WGS sequence"/>
</dbReference>
<dbReference type="InterPro" id="IPR011650">
    <property type="entry name" value="Peptidase_M20_dimer"/>
</dbReference>
<dbReference type="Pfam" id="PF01546">
    <property type="entry name" value="Peptidase_M20"/>
    <property type="match status" value="1"/>
</dbReference>
<dbReference type="InterPro" id="IPR002933">
    <property type="entry name" value="Peptidase_M20"/>
</dbReference>
<organism evidence="6 7">
    <name type="scientific">Komagataeibacter melomenusus</name>
    <dbReference type="NCBI Taxonomy" id="2766578"/>
    <lineage>
        <taxon>Bacteria</taxon>
        <taxon>Pseudomonadati</taxon>
        <taxon>Pseudomonadota</taxon>
        <taxon>Alphaproteobacteria</taxon>
        <taxon>Acetobacterales</taxon>
        <taxon>Acetobacteraceae</taxon>
        <taxon>Komagataeibacter</taxon>
    </lineage>
</organism>
<proteinExistence type="predicted"/>